<dbReference type="GO" id="GO:0043248">
    <property type="term" value="P:proteasome assembly"/>
    <property type="evidence" value="ECO:0007669"/>
    <property type="project" value="InterPro"/>
</dbReference>
<keyword evidence="3" id="KW-1185">Reference proteome</keyword>
<comment type="caution">
    <text evidence="2">The sequence shown here is derived from an EMBL/GenBank/DDBJ whole genome shotgun (WGS) entry which is preliminary data.</text>
</comment>
<organism evidence="2 3">
    <name type="scientific">Apiotrichum porosum</name>
    <dbReference type="NCBI Taxonomy" id="105984"/>
    <lineage>
        <taxon>Eukaryota</taxon>
        <taxon>Fungi</taxon>
        <taxon>Dikarya</taxon>
        <taxon>Basidiomycota</taxon>
        <taxon>Agaricomycotina</taxon>
        <taxon>Tremellomycetes</taxon>
        <taxon>Trichosporonales</taxon>
        <taxon>Trichosporonaceae</taxon>
        <taxon>Apiotrichum</taxon>
    </lineage>
</organism>
<dbReference type="PANTHER" id="PTHR33559:SF1">
    <property type="entry name" value="PROTEASOME ASSEMBLY CHAPERONE 4"/>
    <property type="match status" value="1"/>
</dbReference>
<dbReference type="RefSeq" id="XP_028473315.1">
    <property type="nucleotide sequence ID" value="XM_028618359.1"/>
</dbReference>
<feature type="region of interest" description="Disordered" evidence="1">
    <location>
        <begin position="44"/>
        <end position="70"/>
    </location>
</feature>
<dbReference type="OrthoDB" id="368507at2759"/>
<gene>
    <name evidence="2" type="ORF">EHS24_002627</name>
</gene>
<evidence type="ECO:0000256" key="1">
    <source>
        <dbReference type="SAM" id="MobiDB-lite"/>
    </source>
</evidence>
<dbReference type="PANTHER" id="PTHR33559">
    <property type="entry name" value="PROTEASOME ASSEMBLY CHAPERONE 4"/>
    <property type="match status" value="1"/>
</dbReference>
<evidence type="ECO:0000313" key="3">
    <source>
        <dbReference type="Proteomes" id="UP000279236"/>
    </source>
</evidence>
<dbReference type="InterPro" id="IPR032157">
    <property type="entry name" value="PAC4"/>
</dbReference>
<accession>A0A427XH34</accession>
<dbReference type="Proteomes" id="UP000279236">
    <property type="component" value="Unassembled WGS sequence"/>
</dbReference>
<dbReference type="EMBL" id="RSCE01000013">
    <property type="protein sequence ID" value="RSH78168.1"/>
    <property type="molecule type" value="Genomic_DNA"/>
</dbReference>
<dbReference type="GeneID" id="39587170"/>
<name>A0A427XH34_9TREE</name>
<reference evidence="2 3" key="1">
    <citation type="submission" date="2018-11" db="EMBL/GenBank/DDBJ databases">
        <title>Genome sequence of Apiotrichum porosum DSM 27194.</title>
        <authorList>
            <person name="Aliyu H."/>
            <person name="Gorte O."/>
            <person name="Ochsenreither K."/>
        </authorList>
    </citation>
    <scope>NUCLEOTIDE SEQUENCE [LARGE SCALE GENOMIC DNA]</scope>
    <source>
        <strain evidence="2 3">DSM 27194</strain>
    </source>
</reference>
<protein>
    <recommendedName>
        <fullName evidence="4">Proteasome assembly chaperone 4</fullName>
    </recommendedName>
</protein>
<dbReference type="AlphaFoldDB" id="A0A427XH34"/>
<sequence length="165" mass="17375">MSGDLEPTTQVYYTHLPAPFPASPAFNFQLTRMKDTLFVWVGTGAPGSDDADDDGPDGPQAREEGEGNRLASEWAVAMPSAGNIPATATPIFRSGATDTALPMAQRLAKRFPPNQIHLSLSLPSNLTAPAGPSLDPYASKALLAMEKKLGVWLAEVLAAEAAGKQ</sequence>
<evidence type="ECO:0000313" key="2">
    <source>
        <dbReference type="EMBL" id="RSH78168.1"/>
    </source>
</evidence>
<proteinExistence type="predicted"/>
<evidence type="ECO:0008006" key="4">
    <source>
        <dbReference type="Google" id="ProtNLM"/>
    </source>
</evidence>
<dbReference type="Pfam" id="PF16093">
    <property type="entry name" value="PAC4"/>
    <property type="match status" value="1"/>
</dbReference>